<organism evidence="1">
    <name type="scientific">Cacopsylla melanoneura</name>
    <dbReference type="NCBI Taxonomy" id="428564"/>
    <lineage>
        <taxon>Eukaryota</taxon>
        <taxon>Metazoa</taxon>
        <taxon>Ecdysozoa</taxon>
        <taxon>Arthropoda</taxon>
        <taxon>Hexapoda</taxon>
        <taxon>Insecta</taxon>
        <taxon>Pterygota</taxon>
        <taxon>Neoptera</taxon>
        <taxon>Paraneoptera</taxon>
        <taxon>Hemiptera</taxon>
        <taxon>Sternorrhyncha</taxon>
        <taxon>Psylloidea</taxon>
        <taxon>Psyllidae</taxon>
        <taxon>Psyllinae</taxon>
        <taxon>Cacopsylla</taxon>
    </lineage>
</organism>
<reference evidence="1" key="1">
    <citation type="submission" date="2021-05" db="EMBL/GenBank/DDBJ databases">
        <authorList>
            <person name="Alioto T."/>
            <person name="Alioto T."/>
            <person name="Gomez Garrido J."/>
        </authorList>
    </citation>
    <scope>NUCLEOTIDE SEQUENCE</scope>
</reference>
<dbReference type="Gene3D" id="2.40.70.10">
    <property type="entry name" value="Acid Proteases"/>
    <property type="match status" value="1"/>
</dbReference>
<sequence length="173" mass="18156">MRMLLDSGSQSQFLSQAAVKELGLKVDKVPASVRGISGTTSSVRGTTNFTFSSLLVNNPKPITTEAYVVNQILDKLPSCQLDPKYLGHLVGLPLADSEFHIPGAVHGIIGANLFAQLIEPGKVTGSTQSPIAIKTSLGFVILGTAPVLSNKVDEAQISKNLVAIFSPGSNTNI</sequence>
<protein>
    <recommendedName>
        <fullName evidence="2">Peptidase A2 domain-containing protein</fullName>
    </recommendedName>
</protein>
<evidence type="ECO:0008006" key="2">
    <source>
        <dbReference type="Google" id="ProtNLM"/>
    </source>
</evidence>
<name>A0A8D8YVN3_9HEMI</name>
<dbReference type="Pfam" id="PF13650">
    <property type="entry name" value="Asp_protease_2"/>
    <property type="match status" value="1"/>
</dbReference>
<accession>A0A8D8YVN3</accession>
<evidence type="ECO:0000313" key="1">
    <source>
        <dbReference type="EMBL" id="CAG6736040.1"/>
    </source>
</evidence>
<proteinExistence type="predicted"/>
<dbReference type="AlphaFoldDB" id="A0A8D8YVN3"/>
<dbReference type="InterPro" id="IPR021109">
    <property type="entry name" value="Peptidase_aspartic_dom_sf"/>
</dbReference>
<dbReference type="EMBL" id="HBUF01397804">
    <property type="protein sequence ID" value="CAG6736040.1"/>
    <property type="molecule type" value="Transcribed_RNA"/>
</dbReference>